<sequence>MRQLWTKSKSLIEIFYLYFIPQEVRAKLDFHRSPAMAV</sequence>
<accession>A0A0E9PLK1</accession>
<organism evidence="1">
    <name type="scientific">Anguilla anguilla</name>
    <name type="common">European freshwater eel</name>
    <name type="synonym">Muraena anguilla</name>
    <dbReference type="NCBI Taxonomy" id="7936"/>
    <lineage>
        <taxon>Eukaryota</taxon>
        <taxon>Metazoa</taxon>
        <taxon>Chordata</taxon>
        <taxon>Craniata</taxon>
        <taxon>Vertebrata</taxon>
        <taxon>Euteleostomi</taxon>
        <taxon>Actinopterygii</taxon>
        <taxon>Neopterygii</taxon>
        <taxon>Teleostei</taxon>
        <taxon>Anguilliformes</taxon>
        <taxon>Anguillidae</taxon>
        <taxon>Anguilla</taxon>
    </lineage>
</organism>
<reference evidence="1" key="1">
    <citation type="submission" date="2014-11" db="EMBL/GenBank/DDBJ databases">
        <authorList>
            <person name="Amaro Gonzalez C."/>
        </authorList>
    </citation>
    <scope>NUCLEOTIDE SEQUENCE</scope>
</reference>
<dbReference type="AlphaFoldDB" id="A0A0E9PLK1"/>
<reference evidence="1" key="2">
    <citation type="journal article" date="2015" name="Fish Shellfish Immunol.">
        <title>Early steps in the European eel (Anguilla anguilla)-Vibrio vulnificus interaction in the gills: Role of the RtxA13 toxin.</title>
        <authorList>
            <person name="Callol A."/>
            <person name="Pajuelo D."/>
            <person name="Ebbesson L."/>
            <person name="Teles M."/>
            <person name="MacKenzie S."/>
            <person name="Amaro C."/>
        </authorList>
    </citation>
    <scope>NUCLEOTIDE SEQUENCE</scope>
</reference>
<dbReference type="EMBL" id="GBXM01103859">
    <property type="protein sequence ID" value="JAH04718.1"/>
    <property type="molecule type" value="Transcribed_RNA"/>
</dbReference>
<evidence type="ECO:0000313" key="1">
    <source>
        <dbReference type="EMBL" id="JAH04718.1"/>
    </source>
</evidence>
<proteinExistence type="predicted"/>
<protein>
    <submittedName>
        <fullName evidence="1">Uncharacterized protein</fullName>
    </submittedName>
</protein>
<name>A0A0E9PLK1_ANGAN</name>